<accession>A0A085NSG3</accession>
<evidence type="ECO:0000256" key="2">
    <source>
        <dbReference type="SAM" id="Phobius"/>
    </source>
</evidence>
<organism evidence="5">
    <name type="scientific">Trichuris suis</name>
    <name type="common">pig whipworm</name>
    <dbReference type="NCBI Taxonomy" id="68888"/>
    <lineage>
        <taxon>Eukaryota</taxon>
        <taxon>Metazoa</taxon>
        <taxon>Ecdysozoa</taxon>
        <taxon>Nematoda</taxon>
        <taxon>Enoplea</taxon>
        <taxon>Dorylaimia</taxon>
        <taxon>Trichinellida</taxon>
        <taxon>Trichuridae</taxon>
        <taxon>Trichuris</taxon>
    </lineage>
</organism>
<dbReference type="SMART" id="SM00239">
    <property type="entry name" value="C2"/>
    <property type="match status" value="2"/>
</dbReference>
<reference evidence="5 6" key="1">
    <citation type="journal article" date="2014" name="Nat. Genet.">
        <title>Genome and transcriptome of the porcine whipworm Trichuris suis.</title>
        <authorList>
            <person name="Jex A.R."/>
            <person name="Nejsum P."/>
            <person name="Schwarz E.M."/>
            <person name="Hu L."/>
            <person name="Young N.D."/>
            <person name="Hall R.S."/>
            <person name="Korhonen P.K."/>
            <person name="Liao S."/>
            <person name="Thamsborg S."/>
            <person name="Xia J."/>
            <person name="Xu P."/>
            <person name="Wang S."/>
            <person name="Scheerlinck J.P."/>
            <person name="Hofmann A."/>
            <person name="Sternberg P.W."/>
            <person name="Wang J."/>
            <person name="Gasser R.B."/>
        </authorList>
    </citation>
    <scope>NUCLEOTIDE SEQUENCE [LARGE SCALE GENOMIC DNA]</scope>
    <source>
        <strain evidence="5">DCEP-RM93F</strain>
        <strain evidence="4">DCEP-RM93M</strain>
    </source>
</reference>
<evidence type="ECO:0000313" key="5">
    <source>
        <dbReference type="EMBL" id="KFD72409.1"/>
    </source>
</evidence>
<dbReference type="Gene3D" id="2.60.40.150">
    <property type="entry name" value="C2 domain"/>
    <property type="match status" value="2"/>
</dbReference>
<gene>
    <name evidence="4" type="ORF">M513_05402</name>
    <name evidence="5" type="ORF">M514_05402</name>
</gene>
<dbReference type="AlphaFoldDB" id="A0A085NSG3"/>
<feature type="region of interest" description="Disordered" evidence="1">
    <location>
        <begin position="75"/>
        <end position="95"/>
    </location>
</feature>
<dbReference type="GO" id="GO:0030424">
    <property type="term" value="C:axon"/>
    <property type="evidence" value="ECO:0007669"/>
    <property type="project" value="TreeGrafter"/>
</dbReference>
<dbReference type="PANTHER" id="PTHR10024">
    <property type="entry name" value="SYNAPTOTAGMIN"/>
    <property type="match status" value="1"/>
</dbReference>
<proteinExistence type="predicted"/>
<feature type="domain" description="C2" evidence="3">
    <location>
        <begin position="302"/>
        <end position="439"/>
    </location>
</feature>
<dbReference type="InterPro" id="IPR000008">
    <property type="entry name" value="C2_dom"/>
</dbReference>
<feature type="transmembrane region" description="Helical" evidence="2">
    <location>
        <begin position="20"/>
        <end position="43"/>
    </location>
</feature>
<evidence type="ECO:0000259" key="3">
    <source>
        <dbReference type="PROSITE" id="PS50004"/>
    </source>
</evidence>
<dbReference type="GO" id="GO:0030276">
    <property type="term" value="F:clathrin binding"/>
    <property type="evidence" value="ECO:0007669"/>
    <property type="project" value="TreeGrafter"/>
</dbReference>
<keyword evidence="6" id="KW-1185">Reference proteome</keyword>
<dbReference type="Proteomes" id="UP000030758">
    <property type="component" value="Unassembled WGS sequence"/>
</dbReference>
<feature type="domain" description="C2" evidence="3">
    <location>
        <begin position="160"/>
        <end position="285"/>
    </location>
</feature>
<evidence type="ECO:0000313" key="4">
    <source>
        <dbReference type="EMBL" id="KFD53697.1"/>
    </source>
</evidence>
<dbReference type="Pfam" id="PF00168">
    <property type="entry name" value="C2"/>
    <property type="match status" value="2"/>
</dbReference>
<dbReference type="InterPro" id="IPR035892">
    <property type="entry name" value="C2_domain_sf"/>
</dbReference>
<dbReference type="SUPFAM" id="SSF49562">
    <property type="entry name" value="C2 domain (Calcium/lipid-binding domain, CaLB)"/>
    <property type="match status" value="2"/>
</dbReference>
<dbReference type="PANTHER" id="PTHR10024:SF369">
    <property type="entry name" value="FI18813P1"/>
    <property type="match status" value="1"/>
</dbReference>
<protein>
    <recommendedName>
        <fullName evidence="3">C2 domain-containing protein</fullName>
    </recommendedName>
</protein>
<dbReference type="GO" id="GO:0005544">
    <property type="term" value="F:calcium-dependent phospholipid binding"/>
    <property type="evidence" value="ECO:0007669"/>
    <property type="project" value="TreeGrafter"/>
</dbReference>
<keyword evidence="2" id="KW-0472">Membrane</keyword>
<dbReference type="GO" id="GO:0005886">
    <property type="term" value="C:plasma membrane"/>
    <property type="evidence" value="ECO:0007669"/>
    <property type="project" value="TreeGrafter"/>
</dbReference>
<dbReference type="EMBL" id="KL367477">
    <property type="protein sequence ID" value="KFD72409.1"/>
    <property type="molecule type" value="Genomic_DNA"/>
</dbReference>
<dbReference type="Proteomes" id="UP000030764">
    <property type="component" value="Unassembled WGS sequence"/>
</dbReference>
<dbReference type="GO" id="GO:0098793">
    <property type="term" value="C:presynapse"/>
    <property type="evidence" value="ECO:0007669"/>
    <property type="project" value="GOC"/>
</dbReference>
<keyword evidence="2" id="KW-0812">Transmembrane</keyword>
<dbReference type="GO" id="GO:0006906">
    <property type="term" value="P:vesicle fusion"/>
    <property type="evidence" value="ECO:0007669"/>
    <property type="project" value="TreeGrafter"/>
</dbReference>
<dbReference type="GO" id="GO:0000149">
    <property type="term" value="F:SNARE binding"/>
    <property type="evidence" value="ECO:0007669"/>
    <property type="project" value="TreeGrafter"/>
</dbReference>
<dbReference type="PROSITE" id="PS50004">
    <property type="entry name" value="C2"/>
    <property type="match status" value="2"/>
</dbReference>
<sequence>MGSISFSEFTKSKKFRESNLMTTTLCVAAISVIVIIVISVCLLTRRRSRYRYTNLQAATFHQEKLRATEVKPVSSFKNAAGPGGLKKSPSPMQSPENIDIDSTACKEIQPKHDKMETSLSECVMESNEQKYSATDWKEDEGVEEDIEIAYEMKADEKGSSCGKLRYRLIYDFEKNALTVHIISASELVPKSNCRWREKVMLDPYVKLQLLPEKQHKIKTRVVRNTADPVYDEDFVFYGINYNQLQNTTLHFAVIAFDRFLRDKIIGEALCPLNSLNLKESNKAIDISIDLVNRSLKFQNVKLRGEVLVSLCFRQATNKICVAVLKAQNLPTFDLTGFADPYVKIYLLINGIKIAKKKTHVKKRTVSPVYNEAFIFDLPEPTSAITDKVSVEILVMDWDRITKNEVMGRVEIGPHASSALGRSHWEEARSNPWKQIAHWHQLKP</sequence>
<keyword evidence="2" id="KW-1133">Transmembrane helix</keyword>
<evidence type="ECO:0000313" key="6">
    <source>
        <dbReference type="Proteomes" id="UP000030764"/>
    </source>
</evidence>
<dbReference type="GO" id="GO:0001786">
    <property type="term" value="F:phosphatidylserine binding"/>
    <property type="evidence" value="ECO:0007669"/>
    <property type="project" value="TreeGrafter"/>
</dbReference>
<name>A0A085NSG3_9BILA</name>
<dbReference type="GO" id="GO:0048791">
    <property type="term" value="P:calcium ion-regulated exocytosis of neurotransmitter"/>
    <property type="evidence" value="ECO:0007669"/>
    <property type="project" value="TreeGrafter"/>
</dbReference>
<dbReference type="GO" id="GO:0070382">
    <property type="term" value="C:exocytic vesicle"/>
    <property type="evidence" value="ECO:0007669"/>
    <property type="project" value="TreeGrafter"/>
</dbReference>
<evidence type="ECO:0000256" key="1">
    <source>
        <dbReference type="SAM" id="MobiDB-lite"/>
    </source>
</evidence>
<dbReference type="GO" id="GO:0005509">
    <property type="term" value="F:calcium ion binding"/>
    <property type="evidence" value="ECO:0007669"/>
    <property type="project" value="TreeGrafter"/>
</dbReference>
<dbReference type="EMBL" id="KL363214">
    <property type="protein sequence ID" value="KFD53697.1"/>
    <property type="molecule type" value="Genomic_DNA"/>
</dbReference>